<evidence type="ECO:0000256" key="3">
    <source>
        <dbReference type="ARBA" id="ARBA00022989"/>
    </source>
</evidence>
<name>A0ABU8UF12_9ACTN</name>
<feature type="compositionally biased region" description="Basic and acidic residues" evidence="5">
    <location>
        <begin position="331"/>
        <end position="345"/>
    </location>
</feature>
<keyword evidence="3" id="KW-1133">Transmembrane helix</keyword>
<keyword evidence="4" id="KW-0472">Membrane</keyword>
<dbReference type="InterPro" id="IPR049453">
    <property type="entry name" value="Memb_transporter_dom"/>
</dbReference>
<gene>
    <name evidence="7" type="ORF">WKI68_44630</name>
</gene>
<feature type="region of interest" description="Disordered" evidence="5">
    <location>
        <begin position="19"/>
        <end position="38"/>
    </location>
</feature>
<keyword evidence="8" id="KW-1185">Reference proteome</keyword>
<reference evidence="7 8" key="1">
    <citation type="submission" date="2024-03" db="EMBL/GenBank/DDBJ databases">
        <title>Novel Streptomyces species of biotechnological and ecological value are a feature of Machair soil.</title>
        <authorList>
            <person name="Prole J.R."/>
            <person name="Goodfellow M."/>
            <person name="Allenby N."/>
            <person name="Ward A.C."/>
        </authorList>
    </citation>
    <scope>NUCLEOTIDE SEQUENCE [LARGE SCALE GENOMIC DNA]</scope>
    <source>
        <strain evidence="7 8">MS1.HAVA.3</strain>
    </source>
</reference>
<evidence type="ECO:0000256" key="4">
    <source>
        <dbReference type="ARBA" id="ARBA00023136"/>
    </source>
</evidence>
<accession>A0ABU8UF12</accession>
<feature type="domain" description="Integral membrane bound transporter" evidence="6">
    <location>
        <begin position="80"/>
        <end position="197"/>
    </location>
</feature>
<keyword evidence="2" id="KW-0812">Transmembrane</keyword>
<dbReference type="EMBL" id="JBBKAM010000005">
    <property type="protein sequence ID" value="MEJ8646450.1"/>
    <property type="molecule type" value="Genomic_DNA"/>
</dbReference>
<feature type="region of interest" description="Disordered" evidence="5">
    <location>
        <begin position="208"/>
        <end position="253"/>
    </location>
</feature>
<evidence type="ECO:0000313" key="7">
    <source>
        <dbReference type="EMBL" id="MEJ8646450.1"/>
    </source>
</evidence>
<sequence length="345" mass="35828">MLGELSIKSPGFTRIWRPRARSGADAAPPPVAQHGRAGDTPTMSDMFGMFGMFAPRGRRALGASLAPAARLVVCAAVPWYACLWLGTTADPVPAALPAVLILREDVFEAPRLALQRLVGVVAGVLLSVAVLHRLPPGSLSFLIVLVCGCAGMYLLRQGGSPNQQVLITALMIYATAEPGYPLARLEESAVGIAVVALLGPLLWPRTPTGTPRPAWTSTAPDCASAWSGPPPSASAADGRAQAPPPPTPCGTARTNCPPPWSAGRAARCSCRPGGLPPEGRTPSAPACCWPRGRRPPCCSSHGSWRPGRPAPTGREAPGRPRRGGAGPGPAGRRDGEHPGDRPARR</sequence>
<comment type="subcellular location">
    <subcellularLocation>
        <location evidence="1">Membrane</location>
        <topology evidence="1">Multi-pass membrane protein</topology>
    </subcellularLocation>
</comment>
<feature type="region of interest" description="Disordered" evidence="5">
    <location>
        <begin position="292"/>
        <end position="345"/>
    </location>
</feature>
<protein>
    <submittedName>
        <fullName evidence="7">FUSC family protein</fullName>
    </submittedName>
</protein>
<evidence type="ECO:0000259" key="6">
    <source>
        <dbReference type="Pfam" id="PF13515"/>
    </source>
</evidence>
<evidence type="ECO:0000256" key="1">
    <source>
        <dbReference type="ARBA" id="ARBA00004141"/>
    </source>
</evidence>
<evidence type="ECO:0000256" key="2">
    <source>
        <dbReference type="ARBA" id="ARBA00022692"/>
    </source>
</evidence>
<dbReference type="Pfam" id="PF13515">
    <property type="entry name" value="FUSC_2"/>
    <property type="match status" value="1"/>
</dbReference>
<organism evidence="7 8">
    <name type="scientific">Streptomyces caledonius</name>
    <dbReference type="NCBI Taxonomy" id="3134107"/>
    <lineage>
        <taxon>Bacteria</taxon>
        <taxon>Bacillati</taxon>
        <taxon>Actinomycetota</taxon>
        <taxon>Actinomycetes</taxon>
        <taxon>Kitasatosporales</taxon>
        <taxon>Streptomycetaceae</taxon>
        <taxon>Streptomyces</taxon>
    </lineage>
</organism>
<comment type="caution">
    <text evidence="7">The sequence shown here is derived from an EMBL/GenBank/DDBJ whole genome shotgun (WGS) entry which is preliminary data.</text>
</comment>
<feature type="compositionally biased region" description="Low complexity" evidence="5">
    <location>
        <begin position="305"/>
        <end position="315"/>
    </location>
</feature>
<proteinExistence type="predicted"/>
<dbReference type="Proteomes" id="UP001382904">
    <property type="component" value="Unassembled WGS sequence"/>
</dbReference>
<evidence type="ECO:0000256" key="5">
    <source>
        <dbReference type="SAM" id="MobiDB-lite"/>
    </source>
</evidence>
<evidence type="ECO:0000313" key="8">
    <source>
        <dbReference type="Proteomes" id="UP001382904"/>
    </source>
</evidence>